<evidence type="ECO:0000313" key="2">
    <source>
        <dbReference type="EMBL" id="SFG49301.1"/>
    </source>
</evidence>
<name>A0A1I2SGZ2_9BACI</name>
<proteinExistence type="predicted"/>
<evidence type="ECO:0000313" key="3">
    <source>
        <dbReference type="Proteomes" id="UP000198897"/>
    </source>
</evidence>
<organism evidence="2 3">
    <name type="scientific">Halobacillus alkaliphilus</name>
    <dbReference type="NCBI Taxonomy" id="396056"/>
    <lineage>
        <taxon>Bacteria</taxon>
        <taxon>Bacillati</taxon>
        <taxon>Bacillota</taxon>
        <taxon>Bacilli</taxon>
        <taxon>Bacillales</taxon>
        <taxon>Bacillaceae</taxon>
        <taxon>Halobacillus</taxon>
    </lineage>
</organism>
<dbReference type="NCBIfam" id="NF005807">
    <property type="entry name" value="PRK07667.1"/>
    <property type="match status" value="1"/>
</dbReference>
<dbReference type="GO" id="GO:0005524">
    <property type="term" value="F:ATP binding"/>
    <property type="evidence" value="ECO:0007669"/>
    <property type="project" value="InterPro"/>
</dbReference>
<accession>A0A1I2SGZ2</accession>
<dbReference type="SUPFAM" id="SSF52540">
    <property type="entry name" value="P-loop containing nucleoside triphosphate hydrolases"/>
    <property type="match status" value="1"/>
</dbReference>
<sequence length="194" mass="23485">MVLDLCKILPSLRSGQLYIIGVDGLSRSGKTTFVNQLESELNKKRVDLCTFHMDNHIVKKNERYDTGFEDWYEYYQLQWEVEWLKEHLFEKVRCGCQLTLPFYDNEADERNYQTVDLPQEGVILIEGVFLQRKEWRPYFDHIIFLDCARNRRFAREDPFARKNMDKFRNRYWKAEDYYLRDVKPRISANCVLNT</sequence>
<dbReference type="OrthoDB" id="1420794at2"/>
<dbReference type="GO" id="GO:0016301">
    <property type="term" value="F:kinase activity"/>
    <property type="evidence" value="ECO:0007669"/>
    <property type="project" value="UniProtKB-KW"/>
</dbReference>
<keyword evidence="2" id="KW-0418">Kinase</keyword>
<dbReference type="EMBL" id="FOOG01000048">
    <property type="protein sequence ID" value="SFG49301.1"/>
    <property type="molecule type" value="Genomic_DNA"/>
</dbReference>
<evidence type="ECO:0000259" key="1">
    <source>
        <dbReference type="Pfam" id="PF00485"/>
    </source>
</evidence>
<reference evidence="3" key="1">
    <citation type="submission" date="2016-10" db="EMBL/GenBank/DDBJ databases">
        <authorList>
            <person name="Varghese N."/>
            <person name="Submissions S."/>
        </authorList>
    </citation>
    <scope>NUCLEOTIDE SEQUENCE [LARGE SCALE GENOMIC DNA]</scope>
    <source>
        <strain evidence="3">FP5</strain>
    </source>
</reference>
<feature type="domain" description="Phosphoribulokinase/uridine kinase" evidence="1">
    <location>
        <begin position="19"/>
        <end position="155"/>
    </location>
</feature>
<keyword evidence="2" id="KW-0808">Transferase</keyword>
<dbReference type="InterPro" id="IPR006083">
    <property type="entry name" value="PRK/URK"/>
</dbReference>
<keyword evidence="3" id="KW-1185">Reference proteome</keyword>
<dbReference type="Proteomes" id="UP000198897">
    <property type="component" value="Unassembled WGS sequence"/>
</dbReference>
<dbReference type="Pfam" id="PF00485">
    <property type="entry name" value="PRK"/>
    <property type="match status" value="1"/>
</dbReference>
<dbReference type="AlphaFoldDB" id="A0A1I2SGZ2"/>
<dbReference type="RefSeq" id="WP_089754182.1">
    <property type="nucleotide sequence ID" value="NZ_FOOG01000048.1"/>
</dbReference>
<protein>
    <submittedName>
        <fullName evidence="2">Uridine kinase</fullName>
    </submittedName>
</protein>
<gene>
    <name evidence="2" type="ORF">SAMN05216353_14823</name>
</gene>
<dbReference type="Gene3D" id="3.40.50.300">
    <property type="entry name" value="P-loop containing nucleotide triphosphate hydrolases"/>
    <property type="match status" value="1"/>
</dbReference>
<dbReference type="InterPro" id="IPR027417">
    <property type="entry name" value="P-loop_NTPase"/>
</dbReference>